<dbReference type="EMBL" id="BK015252">
    <property type="protein sequence ID" value="DAD98091.1"/>
    <property type="molecule type" value="Genomic_DNA"/>
</dbReference>
<name>A0A8S5NVP8_9CAUD</name>
<protein>
    <submittedName>
        <fullName evidence="1">S1-P1 nuclease</fullName>
    </submittedName>
</protein>
<sequence length="52" mass="5769">MLSTLNVCDLCLRAMEGVRAPVGLHCRPSYITMRARIHQPLHASHSTSSPRP</sequence>
<evidence type="ECO:0000313" key="1">
    <source>
        <dbReference type="EMBL" id="DAD98091.1"/>
    </source>
</evidence>
<proteinExistence type="predicted"/>
<reference evidence="1" key="1">
    <citation type="journal article" date="2021" name="Proc. Natl. Acad. Sci. U.S.A.">
        <title>A Catalog of Tens of Thousands of Viruses from Human Metagenomes Reveals Hidden Associations with Chronic Diseases.</title>
        <authorList>
            <person name="Tisza M.J."/>
            <person name="Buck C.B."/>
        </authorList>
    </citation>
    <scope>NUCLEOTIDE SEQUENCE</scope>
    <source>
        <strain evidence="1">CtQ091</strain>
    </source>
</reference>
<accession>A0A8S5NVP8</accession>
<organism evidence="1">
    <name type="scientific">Siphoviridae sp. ctQ091</name>
    <dbReference type="NCBI Taxonomy" id="2825490"/>
    <lineage>
        <taxon>Viruses</taxon>
        <taxon>Duplodnaviria</taxon>
        <taxon>Heunggongvirae</taxon>
        <taxon>Uroviricota</taxon>
        <taxon>Caudoviricetes</taxon>
    </lineage>
</organism>